<feature type="region of interest" description="Disordered" evidence="1">
    <location>
        <begin position="189"/>
        <end position="264"/>
    </location>
</feature>
<protein>
    <submittedName>
        <fullName evidence="2">Uncharacterized protein</fullName>
    </submittedName>
</protein>
<gene>
    <name evidence="2" type="ORF">UCDDA912_g05494</name>
</gene>
<dbReference type="AlphaFoldDB" id="A0A0G2I3I3"/>
<feature type="compositionally biased region" description="Polar residues" evidence="1">
    <location>
        <begin position="9"/>
        <end position="32"/>
    </location>
</feature>
<evidence type="ECO:0000256" key="1">
    <source>
        <dbReference type="SAM" id="MobiDB-lite"/>
    </source>
</evidence>
<keyword evidence="3" id="KW-1185">Reference proteome</keyword>
<feature type="compositionally biased region" description="Basic and acidic residues" evidence="1">
    <location>
        <begin position="189"/>
        <end position="199"/>
    </location>
</feature>
<dbReference type="EMBL" id="LCUC01000198">
    <property type="protein sequence ID" value="KKY34540.1"/>
    <property type="molecule type" value="Genomic_DNA"/>
</dbReference>
<organism evidence="2 3">
    <name type="scientific">Diaporthe ampelina</name>
    <dbReference type="NCBI Taxonomy" id="1214573"/>
    <lineage>
        <taxon>Eukaryota</taxon>
        <taxon>Fungi</taxon>
        <taxon>Dikarya</taxon>
        <taxon>Ascomycota</taxon>
        <taxon>Pezizomycotina</taxon>
        <taxon>Sordariomycetes</taxon>
        <taxon>Sordariomycetidae</taxon>
        <taxon>Diaporthales</taxon>
        <taxon>Diaporthaceae</taxon>
        <taxon>Diaporthe</taxon>
    </lineage>
</organism>
<reference evidence="2 3" key="2">
    <citation type="submission" date="2015-05" db="EMBL/GenBank/DDBJ databases">
        <authorList>
            <person name="Morales-Cruz A."/>
            <person name="Amrine K.C."/>
            <person name="Cantu D."/>
        </authorList>
    </citation>
    <scope>NUCLEOTIDE SEQUENCE [LARGE SCALE GENOMIC DNA]</scope>
    <source>
        <strain evidence="2">DA912</strain>
    </source>
</reference>
<evidence type="ECO:0000313" key="3">
    <source>
        <dbReference type="Proteomes" id="UP000034680"/>
    </source>
</evidence>
<dbReference type="Proteomes" id="UP000034680">
    <property type="component" value="Unassembled WGS sequence"/>
</dbReference>
<feature type="compositionally biased region" description="Basic and acidic residues" evidence="1">
    <location>
        <begin position="81"/>
        <end position="92"/>
    </location>
</feature>
<feature type="region of interest" description="Disordered" evidence="1">
    <location>
        <begin position="164"/>
        <end position="183"/>
    </location>
</feature>
<comment type="caution">
    <text evidence="2">The sequence shown here is derived from an EMBL/GenBank/DDBJ whole genome shotgun (WGS) entry which is preliminary data.</text>
</comment>
<dbReference type="STRING" id="1214573.A0A0G2I3I3"/>
<feature type="compositionally biased region" description="Basic residues" evidence="1">
    <location>
        <begin position="255"/>
        <end position="264"/>
    </location>
</feature>
<accession>A0A0G2I3I3</accession>
<evidence type="ECO:0000313" key="2">
    <source>
        <dbReference type="EMBL" id="KKY34540.1"/>
    </source>
</evidence>
<feature type="region of interest" description="Disordered" evidence="1">
    <location>
        <begin position="1"/>
        <end position="111"/>
    </location>
</feature>
<reference evidence="2 3" key="1">
    <citation type="submission" date="2015-05" db="EMBL/GenBank/DDBJ databases">
        <title>Distinctive expansion of gene families associated with plant cell wall degradation and secondary metabolism in the genomes of grapevine trunk pathogens.</title>
        <authorList>
            <person name="Lawrence D.P."/>
            <person name="Travadon R."/>
            <person name="Rolshausen P.E."/>
            <person name="Baumgartner K."/>
        </authorList>
    </citation>
    <scope>NUCLEOTIDE SEQUENCE [LARGE SCALE GENOMIC DNA]</scope>
    <source>
        <strain evidence="2">DA912</strain>
    </source>
</reference>
<proteinExistence type="predicted"/>
<name>A0A0G2I3I3_9PEZI</name>
<feature type="compositionally biased region" description="Polar residues" evidence="1">
    <location>
        <begin position="67"/>
        <end position="80"/>
    </location>
</feature>
<sequence length="264" mass="28837">MNKKKRKSTVTIPGTVQSSGTTTPAELGFTTQPVEPSVEPPPSHQEEVRLDDSSSTVKEPALELEQQPGSTEFSDLQEPSKSTEPDGGDSRSIEPIIPVNEDKSPIESLQTTDPTVLPVLADVAAEIPISETQKSGIRSQEKYGDILDEDEIARREAEADQIRDEEAEISRLQSKKKLKPKEKTRLKELRANADRRAEEAEVAAKTTPPVQPDTSGAHISNIWVQQPVAESQGEETISSVTKEPVLPAEEGSAARLRRSPHNPK</sequence>
<feature type="compositionally biased region" description="Polar residues" evidence="1">
    <location>
        <begin position="212"/>
        <end position="224"/>
    </location>
</feature>